<keyword evidence="4" id="KW-0006">Acetoin catabolism</keyword>
<dbReference type="STRING" id="245187.SAMN04488003_11413"/>
<feature type="domain" description="Histone deacetylase" evidence="5">
    <location>
        <begin position="38"/>
        <end position="321"/>
    </location>
</feature>
<dbReference type="EMBL" id="FOCI01000014">
    <property type="protein sequence ID" value="SEN35993.1"/>
    <property type="molecule type" value="Genomic_DNA"/>
</dbReference>
<comment type="pathway">
    <text evidence="1">Ketone degradation; acetoin degradation.</text>
</comment>
<dbReference type="Gene3D" id="3.40.800.20">
    <property type="entry name" value="Histone deacetylase domain"/>
    <property type="match status" value="1"/>
</dbReference>
<dbReference type="CDD" id="cd09994">
    <property type="entry name" value="HDAC_AcuC_like"/>
    <property type="match status" value="1"/>
</dbReference>
<protein>
    <recommendedName>
        <fullName evidence="3">Acetoin utilization protein AcuC</fullName>
    </recommendedName>
</protein>
<gene>
    <name evidence="6" type="ORF">SAMN04488003_11413</name>
</gene>
<evidence type="ECO:0000259" key="5">
    <source>
        <dbReference type="Pfam" id="PF00850"/>
    </source>
</evidence>
<dbReference type="PRINTS" id="PR01270">
    <property type="entry name" value="HDASUPER"/>
</dbReference>
<dbReference type="PANTHER" id="PTHR10625:SF10">
    <property type="entry name" value="HISTONE DEACETYLASE HDAC1"/>
    <property type="match status" value="1"/>
</dbReference>
<organism evidence="6 7">
    <name type="scientific">Loktanella fryxellensis</name>
    <dbReference type="NCBI Taxonomy" id="245187"/>
    <lineage>
        <taxon>Bacteria</taxon>
        <taxon>Pseudomonadati</taxon>
        <taxon>Pseudomonadota</taxon>
        <taxon>Alphaproteobacteria</taxon>
        <taxon>Rhodobacterales</taxon>
        <taxon>Roseobacteraceae</taxon>
        <taxon>Loktanella</taxon>
    </lineage>
</organism>
<evidence type="ECO:0000313" key="7">
    <source>
        <dbReference type="Proteomes" id="UP000199585"/>
    </source>
</evidence>
<dbReference type="Proteomes" id="UP000199585">
    <property type="component" value="Unassembled WGS sequence"/>
</dbReference>
<dbReference type="Pfam" id="PF00850">
    <property type="entry name" value="Hist_deacetyl"/>
    <property type="match status" value="1"/>
</dbReference>
<dbReference type="GO" id="GO:0004407">
    <property type="term" value="F:histone deacetylase activity"/>
    <property type="evidence" value="ECO:0007669"/>
    <property type="project" value="TreeGrafter"/>
</dbReference>
<evidence type="ECO:0000256" key="3">
    <source>
        <dbReference type="ARBA" id="ARBA00020218"/>
    </source>
</evidence>
<accession>A0A1H8FW63</accession>
<comment type="similarity">
    <text evidence="2">Belongs to the histone deacetylase family.</text>
</comment>
<name>A0A1H8FW63_9RHOB</name>
<dbReference type="GO" id="GO:0045150">
    <property type="term" value="P:acetoin catabolic process"/>
    <property type="evidence" value="ECO:0007669"/>
    <property type="project" value="UniProtKB-UniPathway"/>
</dbReference>
<dbReference type="OrthoDB" id="9808367at2"/>
<reference evidence="6 7" key="1">
    <citation type="submission" date="2016-10" db="EMBL/GenBank/DDBJ databases">
        <authorList>
            <person name="de Groot N.N."/>
        </authorList>
    </citation>
    <scope>NUCLEOTIDE SEQUENCE [LARGE SCALE GENOMIC DNA]</scope>
    <source>
        <strain evidence="6 7">DSM 16213</strain>
    </source>
</reference>
<evidence type="ECO:0000313" key="6">
    <source>
        <dbReference type="EMBL" id="SEN35993.1"/>
    </source>
</evidence>
<dbReference type="GO" id="GO:0040029">
    <property type="term" value="P:epigenetic regulation of gene expression"/>
    <property type="evidence" value="ECO:0007669"/>
    <property type="project" value="TreeGrafter"/>
</dbReference>
<dbReference type="PANTHER" id="PTHR10625">
    <property type="entry name" value="HISTONE DEACETYLASE HDAC1-RELATED"/>
    <property type="match status" value="1"/>
</dbReference>
<evidence type="ECO:0000256" key="1">
    <source>
        <dbReference type="ARBA" id="ARBA00005101"/>
    </source>
</evidence>
<dbReference type="SUPFAM" id="SSF52768">
    <property type="entry name" value="Arginase/deacetylase"/>
    <property type="match status" value="1"/>
</dbReference>
<proteinExistence type="inferred from homology"/>
<evidence type="ECO:0000256" key="4">
    <source>
        <dbReference type="ARBA" id="ARBA00022627"/>
    </source>
</evidence>
<keyword evidence="7" id="KW-1185">Reference proteome</keyword>
<dbReference type="InterPro" id="IPR023801">
    <property type="entry name" value="His_deacetylse_dom"/>
</dbReference>
<dbReference type="InterPro" id="IPR037138">
    <property type="entry name" value="His_deacetylse_dom_sf"/>
</dbReference>
<evidence type="ECO:0000256" key="2">
    <source>
        <dbReference type="ARBA" id="ARBA00005947"/>
    </source>
</evidence>
<dbReference type="InterPro" id="IPR023696">
    <property type="entry name" value="Ureohydrolase_dom_sf"/>
</dbReference>
<dbReference type="RefSeq" id="WP_089903457.1">
    <property type="nucleotide sequence ID" value="NZ_FOCI01000014.1"/>
</dbReference>
<dbReference type="InterPro" id="IPR000286">
    <property type="entry name" value="HDACs"/>
</dbReference>
<dbReference type="InterPro" id="IPR003085">
    <property type="entry name" value="AcuC"/>
</dbReference>
<sequence>MHPVVPHPPDPRKAVRPPHRPVFIGSEIYRHSSYGPFHPLRVPRVSTVMDLCRALGWIAPGQYRTAPRAKPAALTAFHTPEYIAALQRAEAVQAVTDADRLRHHLGTASNPVFPEMFRRPATSAGATLLAGELLRDPGTVFTPAGGTHHGFPDRAGGFCYLNDPVLGILSLRRAGVARIAYLDIDAHHCDGVDHAFRDDPDTLLISTHEDGRWPRTGALDDHGAGNVFNVPLPRGANDCDMALARDRVILPALTAFRPDAIVLQCGADAVEEDPQARLSLSNNAHWDILRMIRPLSPRLIVLGGGGYNPWSVGRLWSGNWAILNDLPIPQVLPPPAQAVLAALRWDGQRRYPTPPPHWIATLQDAPRHGPVHDATRAACDHHAARLGVWV</sequence>
<dbReference type="AlphaFoldDB" id="A0A1H8FW63"/>
<dbReference type="UniPathway" id="UPA00040"/>